<dbReference type="InterPro" id="IPR011042">
    <property type="entry name" value="6-blade_b-propeller_TolB-like"/>
</dbReference>
<evidence type="ECO:0000313" key="12">
    <source>
        <dbReference type="Proteomes" id="UP001497497"/>
    </source>
</evidence>
<dbReference type="InterPro" id="IPR000742">
    <property type="entry name" value="EGF"/>
</dbReference>
<evidence type="ECO:0000256" key="2">
    <source>
        <dbReference type="ARBA" id="ARBA00022536"/>
    </source>
</evidence>
<evidence type="ECO:0000256" key="5">
    <source>
        <dbReference type="ARBA" id="ARBA00023157"/>
    </source>
</evidence>
<evidence type="ECO:0000256" key="8">
    <source>
        <dbReference type="ARBA" id="ARBA00037878"/>
    </source>
</evidence>
<reference evidence="11 12" key="1">
    <citation type="submission" date="2024-04" db="EMBL/GenBank/DDBJ databases">
        <authorList>
            <consortium name="Genoscope - CEA"/>
            <person name="William W."/>
        </authorList>
    </citation>
    <scope>NUCLEOTIDE SEQUENCE [LARGE SCALE GENOMIC DNA]</scope>
</reference>
<dbReference type="GO" id="GO:0005905">
    <property type="term" value="C:clathrin-coated pit"/>
    <property type="evidence" value="ECO:0007669"/>
    <property type="project" value="UniProtKB-KW"/>
</dbReference>
<feature type="domain" description="EGF-like" evidence="10">
    <location>
        <begin position="386"/>
        <end position="424"/>
    </location>
</feature>
<comment type="caution">
    <text evidence="11">The sequence shown here is derived from an EMBL/GenBank/DDBJ whole genome shotgun (WGS) entry which is preliminary data.</text>
</comment>
<keyword evidence="2" id="KW-0245">EGF-like domain</keyword>
<dbReference type="AlphaFoldDB" id="A0AAV2IBS2"/>
<feature type="non-terminal residue" evidence="11">
    <location>
        <position position="1"/>
    </location>
</feature>
<dbReference type="Gene3D" id="2.120.10.30">
    <property type="entry name" value="TolB, C-terminal domain"/>
    <property type="match status" value="3"/>
</dbReference>
<dbReference type="Pfam" id="PF00058">
    <property type="entry name" value="Ldl_recept_b"/>
    <property type="match status" value="2"/>
</dbReference>
<dbReference type="InterPro" id="IPR009030">
    <property type="entry name" value="Growth_fac_rcpt_cys_sf"/>
</dbReference>
<keyword evidence="5" id="KW-1015">Disulfide bond</keyword>
<dbReference type="EMBL" id="CAXITT010000573">
    <property type="protein sequence ID" value="CAL1543760.1"/>
    <property type="molecule type" value="Genomic_DNA"/>
</dbReference>
<dbReference type="InterPro" id="IPR050778">
    <property type="entry name" value="Cueball_EGF_LRP_Nidogen"/>
</dbReference>
<dbReference type="SMART" id="SM00135">
    <property type="entry name" value="LY"/>
    <property type="match status" value="9"/>
</dbReference>
<dbReference type="InterPro" id="IPR056588">
    <property type="entry name" value="EGF_LRP2"/>
</dbReference>
<dbReference type="SMART" id="SM00181">
    <property type="entry name" value="EGF"/>
    <property type="match status" value="2"/>
</dbReference>
<proteinExistence type="predicted"/>
<keyword evidence="12" id="KW-1185">Reference proteome</keyword>
<keyword evidence="3" id="KW-0732">Signal</keyword>
<dbReference type="Pfam" id="PF14670">
    <property type="entry name" value="FXa_inhibition"/>
    <property type="match status" value="1"/>
</dbReference>
<organism evidence="11 12">
    <name type="scientific">Lymnaea stagnalis</name>
    <name type="common">Great pond snail</name>
    <name type="synonym">Helix stagnalis</name>
    <dbReference type="NCBI Taxonomy" id="6523"/>
    <lineage>
        <taxon>Eukaryota</taxon>
        <taxon>Metazoa</taxon>
        <taxon>Spiralia</taxon>
        <taxon>Lophotrochozoa</taxon>
        <taxon>Mollusca</taxon>
        <taxon>Gastropoda</taxon>
        <taxon>Heterobranchia</taxon>
        <taxon>Euthyneura</taxon>
        <taxon>Panpulmonata</taxon>
        <taxon>Hygrophila</taxon>
        <taxon>Lymnaeoidea</taxon>
        <taxon>Lymnaeidae</taxon>
        <taxon>Lymnaea</taxon>
    </lineage>
</organism>
<feature type="domain" description="EGF-like" evidence="10">
    <location>
        <begin position="68"/>
        <end position="104"/>
    </location>
</feature>
<feature type="repeat" description="LDL-receptor class B" evidence="9">
    <location>
        <begin position="565"/>
        <end position="608"/>
    </location>
</feature>
<keyword evidence="6" id="KW-0168">Coated pit</keyword>
<evidence type="ECO:0000313" key="11">
    <source>
        <dbReference type="EMBL" id="CAL1543760.1"/>
    </source>
</evidence>
<dbReference type="PANTHER" id="PTHR46513">
    <property type="entry name" value="VITELLOGENIN RECEPTOR-LIKE PROTEIN-RELATED-RELATED"/>
    <property type="match status" value="1"/>
</dbReference>
<evidence type="ECO:0000256" key="9">
    <source>
        <dbReference type="PROSITE-ProRule" id="PRU00461"/>
    </source>
</evidence>
<gene>
    <name evidence="11" type="ORF">GSLYS_00017273001</name>
</gene>
<comment type="subcellular location">
    <subcellularLocation>
        <location evidence="8">Membrane</location>
        <location evidence="8">Coated pit</location>
    </subcellularLocation>
    <subcellularLocation>
        <location evidence="1">Membrane</location>
        <topology evidence="1">Single-pass type I membrane protein</topology>
    </subcellularLocation>
</comment>
<sequence length="618" mass="68388">ISLVVSTGSPQGVVFHNNRLYYYDSIYETINRAPYPSIRTAAVLRSNIKGVGALKVYYDRHESGESNACSVNNGGCEHLCLPKSQGHTCACSIGFKQKEDGSCAAESSFIVVSMYTVIRGFGMSRVDVDEAMVPVAGTGRATLAIDVYMGANYIYWVDSRQVTPSTKQEVGIHRIRPDGTGLQDILTSGIGSHSIQGLAVDWIAGNIYFSNAFDVEVFIEVTRLDGTFRKVLVRESQGQPRSVAVNPVKRFLYWADMGQTAKIERSLLDGTNRTVIVKTGISLPRDITIDIETHDVYWVDAIVDSIQSVSFNGENRRYIQTNTPNPFGLSVFKSYVYWVDRNLQKIFRALKASPGSAPQVIKSNLDMLSDIAIYDQVMQPLDESNPCSANNGDCQQLCFAKPNQTEPDCGCSTGTLGDDKKTCQAPSSFLLFAAETEIQSLSLNPESTSNPIPTISELQGAVAIDYDAHENYIYFSQVNSKKISRVKKGSTVVEDLMSPSMNTTPGYVHDVTSVEGIAFDWVGKKLYWADLFRNRIYSINVNLTYKVVIATVQSPRALAIDPCKGYIYWSDWGHTPKIERATMAGNQRQAIVSTDLGWPNGLTVDYEEEKIYWADAQK</sequence>
<evidence type="ECO:0000256" key="3">
    <source>
        <dbReference type="ARBA" id="ARBA00022729"/>
    </source>
</evidence>
<feature type="repeat" description="LDL-receptor class B" evidence="9">
    <location>
        <begin position="250"/>
        <end position="293"/>
    </location>
</feature>
<dbReference type="Pfam" id="PF24468">
    <property type="entry name" value="EGF_LRP2"/>
    <property type="match status" value="1"/>
</dbReference>
<dbReference type="PANTHER" id="PTHR46513:SF13">
    <property type="entry name" value="EGF-LIKE DOMAIN-CONTAINING PROTEIN"/>
    <property type="match status" value="1"/>
</dbReference>
<dbReference type="InterPro" id="IPR000033">
    <property type="entry name" value="LDLR_classB_rpt"/>
</dbReference>
<evidence type="ECO:0000256" key="7">
    <source>
        <dbReference type="ARBA" id="ARBA00023180"/>
    </source>
</evidence>
<protein>
    <recommendedName>
        <fullName evidence="10">EGF-like domain-containing protein</fullName>
    </recommendedName>
</protein>
<evidence type="ECO:0000256" key="1">
    <source>
        <dbReference type="ARBA" id="ARBA00004479"/>
    </source>
</evidence>
<keyword evidence="4" id="KW-0677">Repeat</keyword>
<accession>A0AAV2IBS2</accession>
<dbReference type="FunFam" id="2.120.10.30:FF:000241">
    <property type="entry name" value="Low-density lipoprotein receptor-related protein 6"/>
    <property type="match status" value="2"/>
</dbReference>
<dbReference type="Proteomes" id="UP001497497">
    <property type="component" value="Unassembled WGS sequence"/>
</dbReference>
<dbReference type="SUPFAM" id="SSF63825">
    <property type="entry name" value="YWTD domain"/>
    <property type="match status" value="2"/>
</dbReference>
<evidence type="ECO:0000256" key="6">
    <source>
        <dbReference type="ARBA" id="ARBA00023176"/>
    </source>
</evidence>
<evidence type="ECO:0000259" key="10">
    <source>
        <dbReference type="SMART" id="SM00181"/>
    </source>
</evidence>
<keyword evidence="7" id="KW-0325">Glycoprotein</keyword>
<keyword evidence="6" id="KW-0472">Membrane</keyword>
<evidence type="ECO:0000256" key="4">
    <source>
        <dbReference type="ARBA" id="ARBA00022737"/>
    </source>
</evidence>
<name>A0AAV2IBS2_LYMST</name>
<dbReference type="SUPFAM" id="SSF57184">
    <property type="entry name" value="Growth factor receptor domain"/>
    <property type="match status" value="1"/>
</dbReference>
<dbReference type="PROSITE" id="PS51120">
    <property type="entry name" value="LDLRB"/>
    <property type="match status" value="2"/>
</dbReference>